<organism evidence="2 3">
    <name type="scientific">Corynespora cassiicola Philippines</name>
    <dbReference type="NCBI Taxonomy" id="1448308"/>
    <lineage>
        <taxon>Eukaryota</taxon>
        <taxon>Fungi</taxon>
        <taxon>Dikarya</taxon>
        <taxon>Ascomycota</taxon>
        <taxon>Pezizomycotina</taxon>
        <taxon>Dothideomycetes</taxon>
        <taxon>Pleosporomycetidae</taxon>
        <taxon>Pleosporales</taxon>
        <taxon>Corynesporascaceae</taxon>
        <taxon>Corynespora</taxon>
    </lineage>
</organism>
<dbReference type="AlphaFoldDB" id="A0A2T2NW21"/>
<sequence length="318" mass="35936">MIWQQEPRRKRAHTTGTFRGPLLHFDSLEPNLRFSPKPAAAPSEFRMDYYRCSSEELRQEVIRRGYTPFGSPDQHSEGLNSDDDTRGTEATTIQTSLRPFVDRDLNLMRTAEFGSTVQPSLLVGQRIVYWTLNAFFPTLQLFFESGMSCTIEGSRLANAAVGLDRNLRFRLTDCTHEEDGRQVKSTLPDKFAGPRTSIVIREASCAYRTSVAVKPIARSRRRPSTPSYPQAKLVTEEHMVLGLRLEGMKSMGYVWARVENRFAGCSPQTWGHVRLAGLRDDVPSPFLGFPEPDIKPGGEATIIVKESVRSNKKPRLEK</sequence>
<evidence type="ECO:0000313" key="3">
    <source>
        <dbReference type="Proteomes" id="UP000240883"/>
    </source>
</evidence>
<protein>
    <submittedName>
        <fullName evidence="2">Uncharacterized protein</fullName>
    </submittedName>
</protein>
<dbReference type="Proteomes" id="UP000240883">
    <property type="component" value="Unassembled WGS sequence"/>
</dbReference>
<name>A0A2T2NW21_CORCC</name>
<gene>
    <name evidence="2" type="ORF">BS50DRAFT_292329</name>
</gene>
<evidence type="ECO:0000256" key="1">
    <source>
        <dbReference type="SAM" id="MobiDB-lite"/>
    </source>
</evidence>
<evidence type="ECO:0000313" key="2">
    <source>
        <dbReference type="EMBL" id="PSN69632.1"/>
    </source>
</evidence>
<reference evidence="2 3" key="1">
    <citation type="journal article" date="2018" name="Front. Microbiol.">
        <title>Genome-Wide Analysis of Corynespora cassiicola Leaf Fall Disease Putative Effectors.</title>
        <authorList>
            <person name="Lopez D."/>
            <person name="Ribeiro S."/>
            <person name="Label P."/>
            <person name="Fumanal B."/>
            <person name="Venisse J.S."/>
            <person name="Kohler A."/>
            <person name="de Oliveira R.R."/>
            <person name="Labutti K."/>
            <person name="Lipzen A."/>
            <person name="Lail K."/>
            <person name="Bauer D."/>
            <person name="Ohm R.A."/>
            <person name="Barry K.W."/>
            <person name="Spatafora J."/>
            <person name="Grigoriev I.V."/>
            <person name="Martin F.M."/>
            <person name="Pujade-Renaud V."/>
        </authorList>
    </citation>
    <scope>NUCLEOTIDE SEQUENCE [LARGE SCALE GENOMIC DNA]</scope>
    <source>
        <strain evidence="2 3">Philippines</strain>
    </source>
</reference>
<proteinExistence type="predicted"/>
<feature type="region of interest" description="Disordered" evidence="1">
    <location>
        <begin position="66"/>
        <end position="93"/>
    </location>
</feature>
<dbReference type="EMBL" id="KZ678132">
    <property type="protein sequence ID" value="PSN69632.1"/>
    <property type="molecule type" value="Genomic_DNA"/>
</dbReference>
<keyword evidence="3" id="KW-1185">Reference proteome</keyword>
<dbReference type="OrthoDB" id="5356769at2759"/>
<accession>A0A2T2NW21</accession>